<comment type="similarity">
    <text evidence="2">Belongs to the ABC transporter superfamily.</text>
</comment>
<evidence type="ECO:0000256" key="1">
    <source>
        <dbReference type="ARBA" id="ARBA00004202"/>
    </source>
</evidence>
<dbReference type="InterPro" id="IPR050388">
    <property type="entry name" value="ABC_Ni/Peptide_Import"/>
</dbReference>
<dbReference type="HOGENOM" id="CLU_000604_1_23_0"/>
<dbReference type="PROSITE" id="PS50893">
    <property type="entry name" value="ABC_TRANSPORTER_2"/>
    <property type="match status" value="1"/>
</dbReference>
<name>A8F4X7_PSELT</name>
<feature type="domain" description="ABC transporter" evidence="8">
    <location>
        <begin position="7"/>
        <end position="255"/>
    </location>
</feature>
<reference evidence="9 10" key="1">
    <citation type="submission" date="2007-08" db="EMBL/GenBank/DDBJ databases">
        <title>Complete sequence of Thermotoga lettingae TMO.</title>
        <authorList>
            <consortium name="US DOE Joint Genome Institute"/>
            <person name="Copeland A."/>
            <person name="Lucas S."/>
            <person name="Lapidus A."/>
            <person name="Barry K."/>
            <person name="Glavina del Rio T."/>
            <person name="Dalin E."/>
            <person name="Tice H."/>
            <person name="Pitluck S."/>
            <person name="Foster B."/>
            <person name="Bruce D."/>
            <person name="Schmutz J."/>
            <person name="Larimer F."/>
            <person name="Land M."/>
            <person name="Hauser L."/>
            <person name="Kyrpides N."/>
            <person name="Mikhailova N."/>
            <person name="Nelson K."/>
            <person name="Gogarten J.P."/>
            <person name="Noll K."/>
            <person name="Richardson P."/>
        </authorList>
    </citation>
    <scope>NUCLEOTIDE SEQUENCE [LARGE SCALE GENOMIC DNA]</scope>
    <source>
        <strain evidence="10">ATCC BAA-301 / DSM 14385 / NBRC 107922 / TMO</strain>
    </source>
</reference>
<dbReference type="InterPro" id="IPR013563">
    <property type="entry name" value="Oligopep_ABC_C"/>
</dbReference>
<keyword evidence="3" id="KW-0813">Transport</keyword>
<comment type="subcellular location">
    <subcellularLocation>
        <location evidence="1">Cell membrane</location>
        <topology evidence="1">Peripheral membrane protein</topology>
    </subcellularLocation>
</comment>
<sequence>MDKVLSVRNLSTYFYMDEGVVAAVDDVSFDLSPKEVLGIVGETGSGKSVTVKSIMRLIKPPGKIVRGEIIYKNQDILKLDEKEMYKIRGKEISMVFQDPMTSLNPLYTVGDQLIETIVQHQKVSKQEAYKRAVEMLGLVQIPEPEKRMKSYPFEFSGGMRQRVVIAIALSCNPSVLIADEPTTALDVTIQAQILDLMKNLQQTLNTATIFITHDLGVIASMAHRIIVMYGGKQMEIGNSDDIFYNPAHPYTHMLLRSIPRVDKRIDRLEPIPGQPPRMIDIPKVCPFLPRCPRNIDKCNETIPEMVEISPDHFVRCFNPFGGGKEGA</sequence>
<keyword evidence="10" id="KW-1185">Reference proteome</keyword>
<dbReference type="NCBIfam" id="TIGR01727">
    <property type="entry name" value="oligo_HPY"/>
    <property type="match status" value="1"/>
</dbReference>
<keyword evidence="7" id="KW-0472">Membrane</keyword>
<dbReference type="InterPro" id="IPR003439">
    <property type="entry name" value="ABC_transporter-like_ATP-bd"/>
</dbReference>
<reference evidence="9 10" key="2">
    <citation type="journal article" date="2009" name="Proc. Natl. Acad. Sci. U.S.A.">
        <title>On the chimeric nature, thermophilic origin, and phylogenetic placement of the Thermotogales.</title>
        <authorList>
            <person name="Zhaxybayeva O."/>
            <person name="Swithers K.S."/>
            <person name="Lapierre P."/>
            <person name="Fournier G.P."/>
            <person name="Bickhart D.M."/>
            <person name="DeBoy R.T."/>
            <person name="Nelson K.E."/>
            <person name="Nesbo C.L."/>
            <person name="Doolittle W.F."/>
            <person name="Gogarten J.P."/>
            <person name="Noll K.M."/>
        </authorList>
    </citation>
    <scope>NUCLEOTIDE SEQUENCE [LARGE SCALE GENOMIC DNA]</scope>
    <source>
        <strain evidence="10">ATCC BAA-301 / DSM 14385 / NBRC 107922 / TMO</strain>
    </source>
</reference>
<evidence type="ECO:0000256" key="3">
    <source>
        <dbReference type="ARBA" id="ARBA00022448"/>
    </source>
</evidence>
<dbReference type="PANTHER" id="PTHR43297">
    <property type="entry name" value="OLIGOPEPTIDE TRANSPORT ATP-BINDING PROTEIN APPD"/>
    <property type="match status" value="1"/>
</dbReference>
<dbReference type="AlphaFoldDB" id="A8F4X7"/>
<dbReference type="Pfam" id="PF00005">
    <property type="entry name" value="ABC_tran"/>
    <property type="match status" value="1"/>
</dbReference>
<evidence type="ECO:0000259" key="8">
    <source>
        <dbReference type="PROSITE" id="PS50893"/>
    </source>
</evidence>
<dbReference type="InterPro" id="IPR027417">
    <property type="entry name" value="P-loop_NTPase"/>
</dbReference>
<dbReference type="SUPFAM" id="SSF52540">
    <property type="entry name" value="P-loop containing nucleoside triphosphate hydrolases"/>
    <property type="match status" value="1"/>
</dbReference>
<dbReference type="FunFam" id="3.40.50.300:FF:000016">
    <property type="entry name" value="Oligopeptide ABC transporter ATP-binding component"/>
    <property type="match status" value="1"/>
</dbReference>
<dbReference type="SMART" id="SM00382">
    <property type="entry name" value="AAA"/>
    <property type="match status" value="1"/>
</dbReference>
<organism evidence="9 10">
    <name type="scientific">Pseudothermotoga lettingae (strain ATCC BAA-301 / DSM 14385 / NBRC 107922 / TMO)</name>
    <name type="common">Thermotoga lettingae</name>
    <dbReference type="NCBI Taxonomy" id="416591"/>
    <lineage>
        <taxon>Bacteria</taxon>
        <taxon>Thermotogati</taxon>
        <taxon>Thermotogota</taxon>
        <taxon>Thermotogae</taxon>
        <taxon>Thermotogales</taxon>
        <taxon>Thermotogaceae</taxon>
        <taxon>Pseudothermotoga</taxon>
    </lineage>
</organism>
<evidence type="ECO:0000256" key="4">
    <source>
        <dbReference type="ARBA" id="ARBA00022475"/>
    </source>
</evidence>
<evidence type="ECO:0000313" key="10">
    <source>
        <dbReference type="Proteomes" id="UP000002016"/>
    </source>
</evidence>
<evidence type="ECO:0000256" key="2">
    <source>
        <dbReference type="ARBA" id="ARBA00005417"/>
    </source>
</evidence>
<dbReference type="PROSITE" id="PS00211">
    <property type="entry name" value="ABC_TRANSPORTER_1"/>
    <property type="match status" value="1"/>
</dbReference>
<dbReference type="Pfam" id="PF08352">
    <property type="entry name" value="oligo_HPY"/>
    <property type="match status" value="1"/>
</dbReference>
<keyword evidence="4" id="KW-1003">Cell membrane</keyword>
<dbReference type="GO" id="GO:0005886">
    <property type="term" value="C:plasma membrane"/>
    <property type="evidence" value="ECO:0007669"/>
    <property type="project" value="UniProtKB-SubCell"/>
</dbReference>
<evidence type="ECO:0000256" key="7">
    <source>
        <dbReference type="ARBA" id="ARBA00023136"/>
    </source>
</evidence>
<dbReference type="STRING" id="416591.Tlet_0645"/>
<dbReference type="CDD" id="cd03257">
    <property type="entry name" value="ABC_NikE_OppD_transporters"/>
    <property type="match status" value="1"/>
</dbReference>
<keyword evidence="6" id="KW-0067">ATP-binding</keyword>
<accession>A8F4X7</accession>
<dbReference type="EMBL" id="CP000812">
    <property type="protein sequence ID" value="ABV33211.1"/>
    <property type="molecule type" value="Genomic_DNA"/>
</dbReference>
<dbReference type="GO" id="GO:0016887">
    <property type="term" value="F:ATP hydrolysis activity"/>
    <property type="evidence" value="ECO:0007669"/>
    <property type="project" value="InterPro"/>
</dbReference>
<dbReference type="GO" id="GO:0015833">
    <property type="term" value="P:peptide transport"/>
    <property type="evidence" value="ECO:0007669"/>
    <property type="project" value="InterPro"/>
</dbReference>
<dbReference type="InterPro" id="IPR017871">
    <property type="entry name" value="ABC_transporter-like_CS"/>
</dbReference>
<evidence type="ECO:0000256" key="6">
    <source>
        <dbReference type="ARBA" id="ARBA00022840"/>
    </source>
</evidence>
<dbReference type="Gene3D" id="3.40.50.300">
    <property type="entry name" value="P-loop containing nucleotide triphosphate hydrolases"/>
    <property type="match status" value="1"/>
</dbReference>
<proteinExistence type="inferred from homology"/>
<keyword evidence="5" id="KW-0547">Nucleotide-binding</keyword>
<dbReference type="InterPro" id="IPR003593">
    <property type="entry name" value="AAA+_ATPase"/>
</dbReference>
<evidence type="ECO:0000256" key="5">
    <source>
        <dbReference type="ARBA" id="ARBA00022741"/>
    </source>
</evidence>
<dbReference type="GO" id="GO:0005524">
    <property type="term" value="F:ATP binding"/>
    <property type="evidence" value="ECO:0007669"/>
    <property type="project" value="UniProtKB-KW"/>
</dbReference>
<gene>
    <name evidence="9" type="ordered locus">Tlet_0645</name>
</gene>
<evidence type="ECO:0000313" key="9">
    <source>
        <dbReference type="EMBL" id="ABV33211.1"/>
    </source>
</evidence>
<dbReference type="Proteomes" id="UP000002016">
    <property type="component" value="Chromosome"/>
</dbReference>
<dbReference type="eggNOG" id="COG0444">
    <property type="taxonomic scope" value="Bacteria"/>
</dbReference>
<dbReference type="RefSeq" id="WP_012002692.1">
    <property type="nucleotide sequence ID" value="NC_009828.1"/>
</dbReference>
<dbReference type="PANTHER" id="PTHR43297:SF2">
    <property type="entry name" value="DIPEPTIDE TRANSPORT ATP-BINDING PROTEIN DPPD"/>
    <property type="match status" value="1"/>
</dbReference>
<dbReference type="KEGG" id="tle:Tlet_0645"/>
<protein>
    <submittedName>
        <fullName evidence="9">Oligopeptide/dipeptide ABC transporter, ATPase subunit</fullName>
    </submittedName>
</protein>